<comment type="caution">
    <text evidence="6">The sequence shown here is derived from an EMBL/GenBank/DDBJ whole genome shotgun (WGS) entry which is preliminary data.</text>
</comment>
<dbReference type="RefSeq" id="WP_252848983.1">
    <property type="nucleotide sequence ID" value="NZ_BAPW01000023.1"/>
</dbReference>
<feature type="DNA-binding region" description="H-T-H motif" evidence="4">
    <location>
        <begin position="43"/>
        <end position="62"/>
    </location>
</feature>
<keyword evidence="1" id="KW-0805">Transcription regulation</keyword>
<name>A0ABT1CFK1_9PROT</name>
<evidence type="ECO:0000259" key="5">
    <source>
        <dbReference type="PROSITE" id="PS50977"/>
    </source>
</evidence>
<reference evidence="6 7" key="1">
    <citation type="submission" date="2022-06" db="EMBL/GenBank/DDBJ databases">
        <title>Whole-genome of Asaia lannensis strain LMG 27011T.</title>
        <authorList>
            <person name="Sombolestani A."/>
        </authorList>
    </citation>
    <scope>NUCLEOTIDE SEQUENCE [LARGE SCALE GENOMIC DNA]</scope>
    <source>
        <strain evidence="6 7">NBRC 102526</strain>
    </source>
</reference>
<keyword evidence="3" id="KW-0804">Transcription</keyword>
<feature type="domain" description="HTH tetR-type" evidence="5">
    <location>
        <begin position="20"/>
        <end position="80"/>
    </location>
</feature>
<keyword evidence="7" id="KW-1185">Reference proteome</keyword>
<gene>
    <name evidence="6" type="ORF">NF685_06170</name>
</gene>
<evidence type="ECO:0000256" key="3">
    <source>
        <dbReference type="ARBA" id="ARBA00023163"/>
    </source>
</evidence>
<dbReference type="Pfam" id="PF13305">
    <property type="entry name" value="TetR_C_33"/>
    <property type="match status" value="1"/>
</dbReference>
<keyword evidence="2 4" id="KW-0238">DNA-binding</keyword>
<accession>A0ABT1CFK1</accession>
<dbReference type="Gene3D" id="1.10.357.10">
    <property type="entry name" value="Tetracycline Repressor, domain 2"/>
    <property type="match status" value="1"/>
</dbReference>
<dbReference type="EMBL" id="JAMXQU010000003">
    <property type="protein sequence ID" value="MCO6159615.1"/>
    <property type="molecule type" value="Genomic_DNA"/>
</dbReference>
<sequence length="200" mass="21093">MNRSAQLQRRPHESAPYHHGDLARALVEAGSDILTESGVDALTLRAVTRRAGVSATAATPHFGNLTGLRSAIAAKGYEALATRLNAAKGGSTLEVGMAYIGFARANPDLFRLMFRRTMLDFSIPALAEASARAFVTLETLAGQAPDDGSSPARMAGLWGRVHGLAVLAIDGMLIPFLGDDSDETVTGFLMRALGEGRSAR</sequence>
<protein>
    <submittedName>
        <fullName evidence="6">WHG domain-containing protein</fullName>
    </submittedName>
</protein>
<evidence type="ECO:0000313" key="7">
    <source>
        <dbReference type="Proteomes" id="UP001523401"/>
    </source>
</evidence>
<evidence type="ECO:0000256" key="1">
    <source>
        <dbReference type="ARBA" id="ARBA00023015"/>
    </source>
</evidence>
<dbReference type="InterPro" id="IPR025996">
    <property type="entry name" value="MT1864/Rv1816-like_C"/>
</dbReference>
<dbReference type="InterPro" id="IPR009057">
    <property type="entry name" value="Homeodomain-like_sf"/>
</dbReference>
<dbReference type="SUPFAM" id="SSF48498">
    <property type="entry name" value="Tetracyclin repressor-like, C-terminal domain"/>
    <property type="match status" value="1"/>
</dbReference>
<proteinExistence type="predicted"/>
<dbReference type="PROSITE" id="PS50977">
    <property type="entry name" value="HTH_TETR_2"/>
    <property type="match status" value="1"/>
</dbReference>
<dbReference type="Proteomes" id="UP001523401">
    <property type="component" value="Unassembled WGS sequence"/>
</dbReference>
<dbReference type="InterPro" id="IPR001647">
    <property type="entry name" value="HTH_TetR"/>
</dbReference>
<dbReference type="InterPro" id="IPR036271">
    <property type="entry name" value="Tet_transcr_reg_TetR-rel_C_sf"/>
</dbReference>
<organism evidence="6 7">
    <name type="scientific">Asaia lannensis NBRC 102526</name>
    <dbReference type="NCBI Taxonomy" id="1307926"/>
    <lineage>
        <taxon>Bacteria</taxon>
        <taxon>Pseudomonadati</taxon>
        <taxon>Pseudomonadota</taxon>
        <taxon>Alphaproteobacteria</taxon>
        <taxon>Acetobacterales</taxon>
        <taxon>Acetobacteraceae</taxon>
        <taxon>Asaia</taxon>
    </lineage>
</organism>
<evidence type="ECO:0000313" key="6">
    <source>
        <dbReference type="EMBL" id="MCO6159615.1"/>
    </source>
</evidence>
<evidence type="ECO:0000256" key="2">
    <source>
        <dbReference type="ARBA" id="ARBA00023125"/>
    </source>
</evidence>
<dbReference type="SUPFAM" id="SSF46689">
    <property type="entry name" value="Homeodomain-like"/>
    <property type="match status" value="1"/>
</dbReference>
<evidence type="ECO:0000256" key="4">
    <source>
        <dbReference type="PROSITE-ProRule" id="PRU00335"/>
    </source>
</evidence>